<gene>
    <name evidence="13" type="ORF">S06H3_58080</name>
</gene>
<dbReference type="InterPro" id="IPR036895">
    <property type="entry name" value="Uracil-DNA_glycosylase-like_sf"/>
</dbReference>
<feature type="domain" description="Uracil-DNA glycosylase-like" evidence="12">
    <location>
        <begin position="28"/>
        <end position="126"/>
    </location>
</feature>
<dbReference type="PANTHER" id="PTHR33693">
    <property type="entry name" value="TYPE-5 URACIL-DNA GLYCOSYLASE"/>
    <property type="match status" value="1"/>
</dbReference>
<dbReference type="SUPFAM" id="SSF52141">
    <property type="entry name" value="Uracil-DNA glycosylase-like"/>
    <property type="match status" value="1"/>
</dbReference>
<sequence>MSALTELYEEIENCQGCELARYRIKVVPGEGDEDAELLFIGEAPGWHEDQQGRPFVGPAGGFLEQLLASIKLTREQVYIANVIKCRPPSNRDPLPSEIQACRKWLDRQIEIIQPRMIITLGRYSLA</sequence>
<evidence type="ECO:0000256" key="4">
    <source>
        <dbReference type="ARBA" id="ARBA00019403"/>
    </source>
</evidence>
<dbReference type="InterPro" id="IPR005122">
    <property type="entry name" value="Uracil-DNA_glycosylase-like"/>
</dbReference>
<keyword evidence="11" id="KW-0234">DNA repair</keyword>
<evidence type="ECO:0000313" key="13">
    <source>
        <dbReference type="EMBL" id="GAI52042.1"/>
    </source>
</evidence>
<dbReference type="NCBIfam" id="TIGR00758">
    <property type="entry name" value="UDG_fam4"/>
    <property type="match status" value="1"/>
</dbReference>
<dbReference type="InterPro" id="IPR005273">
    <property type="entry name" value="Ura-DNA_glyco_family4"/>
</dbReference>
<evidence type="ECO:0000259" key="12">
    <source>
        <dbReference type="SMART" id="SM00986"/>
    </source>
</evidence>
<reference evidence="13" key="1">
    <citation type="journal article" date="2014" name="Front. Microbiol.">
        <title>High frequency of phylogenetically diverse reductive dehalogenase-homologous genes in deep subseafloor sedimentary metagenomes.</title>
        <authorList>
            <person name="Kawai M."/>
            <person name="Futagami T."/>
            <person name="Toyoda A."/>
            <person name="Takaki Y."/>
            <person name="Nishi S."/>
            <person name="Hori S."/>
            <person name="Arai W."/>
            <person name="Tsubouchi T."/>
            <person name="Morono Y."/>
            <person name="Uchiyama I."/>
            <person name="Ito T."/>
            <person name="Fujiyama A."/>
            <person name="Inagaki F."/>
            <person name="Takami H."/>
        </authorList>
    </citation>
    <scope>NUCLEOTIDE SEQUENCE</scope>
    <source>
        <strain evidence="13">Expedition CK06-06</strain>
    </source>
</reference>
<keyword evidence="5" id="KW-0004">4Fe-4S</keyword>
<evidence type="ECO:0000256" key="11">
    <source>
        <dbReference type="ARBA" id="ARBA00023204"/>
    </source>
</evidence>
<dbReference type="AlphaFoldDB" id="X1P6X5"/>
<comment type="catalytic activity">
    <reaction evidence="1">
        <text>Hydrolyzes single-stranded DNA or mismatched double-stranded DNA and polynucleotides, releasing free uracil.</text>
        <dbReference type="EC" id="3.2.2.27"/>
    </reaction>
</comment>
<evidence type="ECO:0000256" key="3">
    <source>
        <dbReference type="ARBA" id="ARBA00012030"/>
    </source>
</evidence>
<name>X1P6X5_9ZZZZ</name>
<dbReference type="SMART" id="SM00986">
    <property type="entry name" value="UDG"/>
    <property type="match status" value="1"/>
</dbReference>
<keyword evidence="8" id="KW-0378">Hydrolase</keyword>
<dbReference type="Pfam" id="PF03167">
    <property type="entry name" value="UDG"/>
    <property type="match status" value="1"/>
</dbReference>
<dbReference type="GO" id="GO:0046872">
    <property type="term" value="F:metal ion binding"/>
    <property type="evidence" value="ECO:0007669"/>
    <property type="project" value="UniProtKB-KW"/>
</dbReference>
<evidence type="ECO:0000256" key="9">
    <source>
        <dbReference type="ARBA" id="ARBA00023004"/>
    </source>
</evidence>
<dbReference type="GO" id="GO:0004844">
    <property type="term" value="F:uracil DNA N-glycosylase activity"/>
    <property type="evidence" value="ECO:0007669"/>
    <property type="project" value="UniProtKB-EC"/>
</dbReference>
<keyword evidence="7" id="KW-0227">DNA damage</keyword>
<dbReference type="CDD" id="cd10030">
    <property type="entry name" value="UDG-F4_TTUDGA_SPO1dp_like"/>
    <property type="match status" value="1"/>
</dbReference>
<evidence type="ECO:0000256" key="8">
    <source>
        <dbReference type="ARBA" id="ARBA00022801"/>
    </source>
</evidence>
<dbReference type="InterPro" id="IPR051536">
    <property type="entry name" value="UDG_Type-4/5"/>
</dbReference>
<evidence type="ECO:0000256" key="7">
    <source>
        <dbReference type="ARBA" id="ARBA00022763"/>
    </source>
</evidence>
<evidence type="ECO:0000256" key="1">
    <source>
        <dbReference type="ARBA" id="ARBA00001400"/>
    </source>
</evidence>
<accession>X1P6X5</accession>
<dbReference type="EC" id="3.2.2.27" evidence="3"/>
<dbReference type="GO" id="GO:0051539">
    <property type="term" value="F:4 iron, 4 sulfur cluster binding"/>
    <property type="evidence" value="ECO:0007669"/>
    <property type="project" value="UniProtKB-KW"/>
</dbReference>
<keyword evidence="10" id="KW-0411">Iron-sulfur</keyword>
<dbReference type="EMBL" id="BARV01037562">
    <property type="protein sequence ID" value="GAI52042.1"/>
    <property type="molecule type" value="Genomic_DNA"/>
</dbReference>
<keyword evidence="6" id="KW-0479">Metal-binding</keyword>
<keyword evidence="9" id="KW-0408">Iron</keyword>
<comment type="similarity">
    <text evidence="2">Belongs to the uracil-DNA glycosylase (UDG) superfamily. Type 4 (UDGa) family.</text>
</comment>
<evidence type="ECO:0000256" key="5">
    <source>
        <dbReference type="ARBA" id="ARBA00022485"/>
    </source>
</evidence>
<feature type="non-terminal residue" evidence="13">
    <location>
        <position position="126"/>
    </location>
</feature>
<dbReference type="SMART" id="SM00987">
    <property type="entry name" value="UreE_C"/>
    <property type="match status" value="1"/>
</dbReference>
<proteinExistence type="inferred from homology"/>
<dbReference type="PANTHER" id="PTHR33693:SF1">
    <property type="entry name" value="TYPE-4 URACIL-DNA GLYCOSYLASE"/>
    <property type="match status" value="1"/>
</dbReference>
<dbReference type="Gene3D" id="3.40.470.10">
    <property type="entry name" value="Uracil-DNA glycosylase-like domain"/>
    <property type="match status" value="1"/>
</dbReference>
<evidence type="ECO:0000256" key="6">
    <source>
        <dbReference type="ARBA" id="ARBA00022723"/>
    </source>
</evidence>
<evidence type="ECO:0000256" key="2">
    <source>
        <dbReference type="ARBA" id="ARBA00006521"/>
    </source>
</evidence>
<evidence type="ECO:0000256" key="10">
    <source>
        <dbReference type="ARBA" id="ARBA00023014"/>
    </source>
</evidence>
<dbReference type="GO" id="GO:0006281">
    <property type="term" value="P:DNA repair"/>
    <property type="evidence" value="ECO:0007669"/>
    <property type="project" value="UniProtKB-KW"/>
</dbReference>
<comment type="caution">
    <text evidence="13">The sequence shown here is derived from an EMBL/GenBank/DDBJ whole genome shotgun (WGS) entry which is preliminary data.</text>
</comment>
<protein>
    <recommendedName>
        <fullName evidence="4">Type-4 uracil-DNA glycosylase</fullName>
        <ecNumber evidence="3">3.2.2.27</ecNumber>
    </recommendedName>
</protein>
<organism evidence="13">
    <name type="scientific">marine sediment metagenome</name>
    <dbReference type="NCBI Taxonomy" id="412755"/>
    <lineage>
        <taxon>unclassified sequences</taxon>
        <taxon>metagenomes</taxon>
        <taxon>ecological metagenomes</taxon>
    </lineage>
</organism>